<organism evidence="1 2">
    <name type="scientific">Luteibacter flocculans</name>
    <dbReference type="NCBI Taxonomy" id="2780091"/>
    <lineage>
        <taxon>Bacteria</taxon>
        <taxon>Pseudomonadati</taxon>
        <taxon>Pseudomonadota</taxon>
        <taxon>Gammaproteobacteria</taxon>
        <taxon>Lysobacterales</taxon>
        <taxon>Rhodanobacteraceae</taxon>
        <taxon>Luteibacter</taxon>
    </lineage>
</organism>
<dbReference type="Gene3D" id="3.40.50.11550">
    <property type="match status" value="1"/>
</dbReference>
<gene>
    <name evidence="1" type="ORF">IM816_02805</name>
</gene>
<dbReference type="SUPFAM" id="SSF159501">
    <property type="entry name" value="EreA/ChaN-like"/>
    <property type="match status" value="1"/>
</dbReference>
<dbReference type="RefSeq" id="WP_250339710.1">
    <property type="nucleotide sequence ID" value="NZ_CP063231.1"/>
</dbReference>
<name>A0ABY4T299_9GAMM</name>
<sequence length="965" mass="106253">MDEYTAFNEMHVPTLREFTRRRESEKLTRFFRAEQLIAVDESVDADTIVIEFNGRKRPWTDWVLSDYREHGDNILALSNNFAQDATLTARDAALAARLNTSEIKTAVERNLRSTYAGDNYIEAMSALLDPSDPRYAKASDLRVAMQILDMQMALDVEYSRGNIDLADYPWLKGVLDGLPMSIGLADVELAHFMISGTRIPGVLAISRTSASGKGDTFVFVPNGPFGRTLYKNDAYFQEIIRTEAFKEYFVARARAEDQPKLDKAIRAARTPSYFYTSFAPIDDFKAECDQVIKDAISNAASVTTSKAEVIWEQSLKGVRYGMGVICAAATAGAGAAVCTAGTAALMGLDAYGAVDKLLRGREDEALVDVAFLWLDAIDVGKGVSAGLTTFQPKALLRLLRKTHFSSVDEAKEAIDAAARHAGYFRYDGTLRPALSRFDVDIDQLRPLPNRPGKASSGKFYEYRGRVYIVDDGRIFEVFSHNGWASVRVRDPAHPYGPGALVVYRQGRWQRGEAGLLGGGKAVSKVTDQAYVPLEGELPAPPTLAFAMPPYEQPFMKVMRWTDSDYHVSVPADSQRARDAFMARRNEFLAAARVNAFAGEQVPPYAVGSPHFVSRPPRPSIPASLEGMSPGEAMSELYKAADGVVMGEGPGDIGGRVFLVDNMGVLRKQGVKTLYVEGLLHDVDQVELDAFFALPKRKSMPANLKARLDRLEPPHLRERHTRYTFSDVVREAKKHGVRVVAADQIVSTRLHGVSLTDARDIAMPYQAQQVIDAYQAQSPGKWVALVDTKHANTYSDIAGVAERTGAIGIRTVDVPAGNPMTIGPDPGVLVENPVRGRDPNMLRSDFVVEMPILGDDASRVLHVLDMPDMSLSNIPASARRLEKPGEFVLLLEGEQASPVIYHRNRRNEIQRTAIHEGMGGFYVDRAEWPGIHGTVYATVDDLVRDLQTAKQMRLVMPATEGEAAGL</sequence>
<accession>A0ABY4T299</accession>
<evidence type="ECO:0000313" key="1">
    <source>
        <dbReference type="EMBL" id="URL59066.1"/>
    </source>
</evidence>
<keyword evidence="2" id="KW-1185">Reference proteome</keyword>
<reference evidence="1" key="1">
    <citation type="submission" date="2020-10" db="EMBL/GenBank/DDBJ databases">
        <title>Whole-genome sequence of Luteibacter sp. EIF3.</title>
        <authorList>
            <person name="Friedrich I."/>
            <person name="Hertel R."/>
            <person name="Daniel R."/>
        </authorList>
    </citation>
    <scope>NUCLEOTIDE SEQUENCE</scope>
    <source>
        <strain evidence="1">EIF3</strain>
    </source>
</reference>
<protein>
    <submittedName>
        <fullName evidence="1">Membrane-targeted effector domain-containing toxin</fullName>
    </submittedName>
</protein>
<proteinExistence type="predicted"/>
<dbReference type="EMBL" id="CP063231">
    <property type="protein sequence ID" value="URL59066.1"/>
    <property type="molecule type" value="Genomic_DNA"/>
</dbReference>
<dbReference type="Proteomes" id="UP001056681">
    <property type="component" value="Chromosome"/>
</dbReference>
<dbReference type="CDD" id="cd14729">
    <property type="entry name" value="RtxA-like"/>
    <property type="match status" value="1"/>
</dbReference>
<evidence type="ECO:0000313" key="2">
    <source>
        <dbReference type="Proteomes" id="UP001056681"/>
    </source>
</evidence>